<gene>
    <name evidence="6" type="ORF">HNR61_004913</name>
</gene>
<dbReference type="PANTHER" id="PTHR30055:SF234">
    <property type="entry name" value="HTH-TYPE TRANSCRIPTIONAL REGULATOR BETI"/>
    <property type="match status" value="1"/>
</dbReference>
<dbReference type="GO" id="GO:0003700">
    <property type="term" value="F:DNA-binding transcription factor activity"/>
    <property type="evidence" value="ECO:0007669"/>
    <property type="project" value="TreeGrafter"/>
</dbReference>
<name>A0A7W3QNQ1_ACTNM</name>
<evidence type="ECO:0000256" key="1">
    <source>
        <dbReference type="ARBA" id="ARBA00023015"/>
    </source>
</evidence>
<evidence type="ECO:0000259" key="5">
    <source>
        <dbReference type="PROSITE" id="PS50977"/>
    </source>
</evidence>
<dbReference type="Proteomes" id="UP000572680">
    <property type="component" value="Unassembled WGS sequence"/>
</dbReference>
<keyword evidence="2 4" id="KW-0238">DNA-binding</keyword>
<dbReference type="AlphaFoldDB" id="A0A7W3QNQ1"/>
<dbReference type="PROSITE" id="PS50977">
    <property type="entry name" value="HTH_TETR_2"/>
    <property type="match status" value="1"/>
</dbReference>
<dbReference type="EMBL" id="JACJIA010000006">
    <property type="protein sequence ID" value="MBA8953263.1"/>
    <property type="molecule type" value="Genomic_DNA"/>
</dbReference>
<dbReference type="RefSeq" id="WP_182845451.1">
    <property type="nucleotide sequence ID" value="NZ_BAAALP010000132.1"/>
</dbReference>
<accession>A0A7W3QNQ1</accession>
<reference evidence="6 7" key="1">
    <citation type="submission" date="2020-08" db="EMBL/GenBank/DDBJ databases">
        <title>Genomic Encyclopedia of Type Strains, Phase IV (KMG-IV): sequencing the most valuable type-strain genomes for metagenomic binning, comparative biology and taxonomic classification.</title>
        <authorList>
            <person name="Goeker M."/>
        </authorList>
    </citation>
    <scope>NUCLEOTIDE SEQUENCE [LARGE SCALE GENOMIC DNA]</scope>
    <source>
        <strain evidence="6 7">DSM 44197</strain>
    </source>
</reference>
<keyword evidence="7" id="KW-1185">Reference proteome</keyword>
<evidence type="ECO:0000256" key="4">
    <source>
        <dbReference type="PROSITE-ProRule" id="PRU00335"/>
    </source>
</evidence>
<dbReference type="InterPro" id="IPR001647">
    <property type="entry name" value="HTH_TetR"/>
</dbReference>
<dbReference type="GO" id="GO:0000976">
    <property type="term" value="F:transcription cis-regulatory region binding"/>
    <property type="evidence" value="ECO:0007669"/>
    <property type="project" value="TreeGrafter"/>
</dbReference>
<feature type="DNA-binding region" description="H-T-H motif" evidence="4">
    <location>
        <begin position="33"/>
        <end position="52"/>
    </location>
</feature>
<protein>
    <submittedName>
        <fullName evidence="6">AcrR family transcriptional regulator</fullName>
    </submittedName>
</protein>
<keyword evidence="1" id="KW-0805">Transcription regulation</keyword>
<dbReference type="SUPFAM" id="SSF46689">
    <property type="entry name" value="Homeodomain-like"/>
    <property type="match status" value="1"/>
</dbReference>
<dbReference type="Gene3D" id="1.10.357.10">
    <property type="entry name" value="Tetracycline Repressor, domain 2"/>
    <property type="match status" value="1"/>
</dbReference>
<evidence type="ECO:0000313" key="6">
    <source>
        <dbReference type="EMBL" id="MBA8953263.1"/>
    </source>
</evidence>
<comment type="caution">
    <text evidence="6">The sequence shown here is derived from an EMBL/GenBank/DDBJ whole genome shotgun (WGS) entry which is preliminary data.</text>
</comment>
<dbReference type="InterPro" id="IPR009057">
    <property type="entry name" value="Homeodomain-like_sf"/>
</dbReference>
<dbReference type="PANTHER" id="PTHR30055">
    <property type="entry name" value="HTH-TYPE TRANSCRIPTIONAL REGULATOR RUTR"/>
    <property type="match status" value="1"/>
</dbReference>
<evidence type="ECO:0000256" key="3">
    <source>
        <dbReference type="ARBA" id="ARBA00023163"/>
    </source>
</evidence>
<evidence type="ECO:0000313" key="7">
    <source>
        <dbReference type="Proteomes" id="UP000572680"/>
    </source>
</evidence>
<proteinExistence type="predicted"/>
<dbReference type="Pfam" id="PF00440">
    <property type="entry name" value="TetR_N"/>
    <property type="match status" value="1"/>
</dbReference>
<keyword evidence="3" id="KW-0804">Transcription</keyword>
<sequence>MSAAAAESGTRNRTRQAILAAAARVLGRNHRATLADVAREADVGRSTLHRYFSDRDELMRAVVVDSLAMADRAVRDAAPDQGPAREALHRLIAAMIESGDRVIFLWSDPRVLEDYGPDPADGASLPADPHATLRLIQRGQREGFLDPGVPAEWIQNVLWSLVYTGVESADQGIVPRHGVTTMVIRTLENGFRVSSD</sequence>
<dbReference type="InterPro" id="IPR050109">
    <property type="entry name" value="HTH-type_TetR-like_transc_reg"/>
</dbReference>
<organism evidence="6 7">
    <name type="scientific">Actinomadura namibiensis</name>
    <dbReference type="NCBI Taxonomy" id="182080"/>
    <lineage>
        <taxon>Bacteria</taxon>
        <taxon>Bacillati</taxon>
        <taxon>Actinomycetota</taxon>
        <taxon>Actinomycetes</taxon>
        <taxon>Streptosporangiales</taxon>
        <taxon>Thermomonosporaceae</taxon>
        <taxon>Actinomadura</taxon>
    </lineage>
</organism>
<evidence type="ECO:0000256" key="2">
    <source>
        <dbReference type="ARBA" id="ARBA00023125"/>
    </source>
</evidence>
<feature type="domain" description="HTH tetR-type" evidence="5">
    <location>
        <begin position="12"/>
        <end position="70"/>
    </location>
</feature>